<gene>
    <name evidence="3" type="ORF">E6K81_12390</name>
</gene>
<dbReference type="Proteomes" id="UP000319771">
    <property type="component" value="Unassembled WGS sequence"/>
</dbReference>
<sequence>MPSRPDEPVFAPYGDTRIFYPCNDQIRRSLRAREPIPMRGTNLAHCEGPSVSKPTQTFNFYLLQGVLMRLLSLVLSALVGTSLAASSALALSLESAGNYAAVALNGQLKTTISSGGTVVNGDIYVGNNPSANPDLDFSGGGQINGTIYADPNATINLSGGSTATGGTIFLSSAASNQVETDVNAYLSQVSVLSADQSIGAVSGSTTIFASQSGLTVVDATSFNLQGGSTLTVSGTASDTFIIRVSGTLTTGGNSNIALDGGVTASNVVFVVANDITMSGGTIDGIFLSSGGNITLSAGVHNGAYILAGDGKQLKFQSAPTVNFVGGPPAVPVPEPSAALVFGMGLFVVSRLPRRAR</sequence>
<evidence type="ECO:0000313" key="4">
    <source>
        <dbReference type="Proteomes" id="UP000319771"/>
    </source>
</evidence>
<comment type="similarity">
    <text evidence="1">Belongs to the ice-binding protein family.</text>
</comment>
<dbReference type="AlphaFoldDB" id="A0A538U3V3"/>
<accession>A0A538U3V3</accession>
<proteinExistence type="inferred from homology"/>
<dbReference type="EMBL" id="VBPB01000219">
    <property type="protein sequence ID" value="TMQ70531.1"/>
    <property type="molecule type" value="Genomic_DNA"/>
</dbReference>
<organism evidence="3 4">
    <name type="scientific">Eiseniibacteriota bacterium</name>
    <dbReference type="NCBI Taxonomy" id="2212470"/>
    <lineage>
        <taxon>Bacteria</taxon>
        <taxon>Candidatus Eiseniibacteriota</taxon>
    </lineage>
</organism>
<name>A0A538U3V3_UNCEI</name>
<dbReference type="InterPro" id="IPR021884">
    <property type="entry name" value="Ice-bd_prot"/>
</dbReference>
<dbReference type="Pfam" id="PF11999">
    <property type="entry name" value="Ice_binding"/>
    <property type="match status" value="1"/>
</dbReference>
<comment type="caution">
    <text evidence="3">The sequence shown here is derived from an EMBL/GenBank/DDBJ whole genome shotgun (WGS) entry which is preliminary data.</text>
</comment>
<evidence type="ECO:0000256" key="1">
    <source>
        <dbReference type="ARBA" id="ARBA00005445"/>
    </source>
</evidence>
<protein>
    <submittedName>
        <fullName evidence="3">DUF3494 domain-containing protein</fullName>
    </submittedName>
</protein>
<evidence type="ECO:0000256" key="2">
    <source>
        <dbReference type="ARBA" id="ARBA00022729"/>
    </source>
</evidence>
<keyword evidence="2" id="KW-0732">Signal</keyword>
<evidence type="ECO:0000313" key="3">
    <source>
        <dbReference type="EMBL" id="TMQ70531.1"/>
    </source>
</evidence>
<reference evidence="3 4" key="1">
    <citation type="journal article" date="2019" name="Nat. Microbiol.">
        <title>Mediterranean grassland soil C-N compound turnover is dependent on rainfall and depth, and is mediated by genomically divergent microorganisms.</title>
        <authorList>
            <person name="Diamond S."/>
            <person name="Andeer P.F."/>
            <person name="Li Z."/>
            <person name="Crits-Christoph A."/>
            <person name="Burstein D."/>
            <person name="Anantharaman K."/>
            <person name="Lane K.R."/>
            <person name="Thomas B.C."/>
            <person name="Pan C."/>
            <person name="Northen T.R."/>
            <person name="Banfield J.F."/>
        </authorList>
    </citation>
    <scope>NUCLEOTIDE SEQUENCE [LARGE SCALE GENOMIC DNA]</scope>
    <source>
        <strain evidence="3">WS_11</strain>
    </source>
</reference>